<dbReference type="GO" id="GO:0016020">
    <property type="term" value="C:membrane"/>
    <property type="evidence" value="ECO:0000318"/>
    <property type="project" value="GO_Central"/>
</dbReference>
<dbReference type="GO" id="GO:0005783">
    <property type="term" value="C:endoplasmic reticulum"/>
    <property type="evidence" value="ECO:0000318"/>
    <property type="project" value="GO_Central"/>
</dbReference>
<dbReference type="GO" id="GO:0004620">
    <property type="term" value="F:phospholipase activity"/>
    <property type="evidence" value="ECO:0000318"/>
    <property type="project" value="GO_Central"/>
</dbReference>
<dbReference type="PANTHER" id="PTHR12393:SF6">
    <property type="entry name" value="SPHINGOMYELIN PHOSPHODIESTERASE 2"/>
    <property type="match status" value="1"/>
</dbReference>
<dbReference type="InParanoid" id="A0A2K3CSE0"/>
<gene>
    <name evidence="2" type="ORF">CHLRE_16g693250v5</name>
</gene>
<dbReference type="GO" id="GO:0071944">
    <property type="term" value="C:cell periphery"/>
    <property type="evidence" value="ECO:0000318"/>
    <property type="project" value="GO_Central"/>
</dbReference>
<dbReference type="KEGG" id="cre:CHLRE_16g693250v5"/>
<feature type="region of interest" description="Disordered" evidence="1">
    <location>
        <begin position="95"/>
        <end position="114"/>
    </location>
</feature>
<evidence type="ECO:0000256" key="1">
    <source>
        <dbReference type="SAM" id="MobiDB-lite"/>
    </source>
</evidence>
<evidence type="ECO:0000313" key="2">
    <source>
        <dbReference type="EMBL" id="PNW71209.1"/>
    </source>
</evidence>
<dbReference type="GO" id="GO:0046513">
    <property type="term" value="P:ceramide biosynthetic process"/>
    <property type="evidence" value="ECO:0000318"/>
    <property type="project" value="GO_Central"/>
</dbReference>
<feature type="region of interest" description="Disordered" evidence="1">
    <location>
        <begin position="1"/>
        <end position="31"/>
    </location>
</feature>
<sequence length="518" mass="54786">MLQAPGGTGASTGAAGMGHTSTRGPQAHAGLAAAAAEGGQVELLELLQLLGELAAPPMSNNDNDQHFIMLGVAYGCPLEVLQRCCERAFGGGAEDGAAEGAAEGAGAGAGAGAGGGGAEGGLQAAVSVRHSRRQQLLLRAATSPTPDWAVKCEWLLLGWGSEPRQWAPINIDSTDTVLVQDLWRHAATQPGYAQRLQWLAARGLPLPNAALEAAGWAGDLAAVEFCLAVEEEAEPVLPKILATAALAAGQVPVLRLLRGRGEAVDWGDLVDAVMFECVCEDAGCSDSPCLPALRYLAMEGGLDKAEEAAVDWSEVFTSVAQHGADLALLRNLHEQRGAAFDPKAVAEGGSEEQLEWAMQLVQQPGSGRVSGYGQVELFEAALEAGNWATADWLYRRGLLGPGCTPQQEQWHLQRVFRDVAGQMGDSSDDSRVVPTLWHLYRWCNMQWSTKCRRALQECAVRAAHLGRLRVVSGQARQTREMLRDADAALAVGRCGGGARRESVVSEEEGSEESEESEE</sequence>
<reference evidence="2 3" key="1">
    <citation type="journal article" date="2007" name="Science">
        <title>The Chlamydomonas genome reveals the evolution of key animal and plant functions.</title>
        <authorList>
            <person name="Merchant S.S."/>
            <person name="Prochnik S.E."/>
            <person name="Vallon O."/>
            <person name="Harris E.H."/>
            <person name="Karpowicz S.J."/>
            <person name="Witman G.B."/>
            <person name="Terry A."/>
            <person name="Salamov A."/>
            <person name="Fritz-Laylin L.K."/>
            <person name="Marechal-Drouard L."/>
            <person name="Marshall W.F."/>
            <person name="Qu L.H."/>
            <person name="Nelson D.R."/>
            <person name="Sanderfoot A.A."/>
            <person name="Spalding M.H."/>
            <person name="Kapitonov V.V."/>
            <person name="Ren Q."/>
            <person name="Ferris P."/>
            <person name="Lindquist E."/>
            <person name="Shapiro H."/>
            <person name="Lucas S.M."/>
            <person name="Grimwood J."/>
            <person name="Schmutz J."/>
            <person name="Cardol P."/>
            <person name="Cerutti H."/>
            <person name="Chanfreau G."/>
            <person name="Chen C.L."/>
            <person name="Cognat V."/>
            <person name="Croft M.T."/>
            <person name="Dent R."/>
            <person name="Dutcher S."/>
            <person name="Fernandez E."/>
            <person name="Fukuzawa H."/>
            <person name="Gonzalez-Ballester D."/>
            <person name="Gonzalez-Halphen D."/>
            <person name="Hallmann A."/>
            <person name="Hanikenne M."/>
            <person name="Hippler M."/>
            <person name="Inwood W."/>
            <person name="Jabbari K."/>
            <person name="Kalanon M."/>
            <person name="Kuras R."/>
            <person name="Lefebvre P.A."/>
            <person name="Lemaire S.D."/>
            <person name="Lobanov A.V."/>
            <person name="Lohr M."/>
            <person name="Manuell A."/>
            <person name="Meier I."/>
            <person name="Mets L."/>
            <person name="Mittag M."/>
            <person name="Mittelmeier T."/>
            <person name="Moroney J.V."/>
            <person name="Moseley J."/>
            <person name="Napoli C."/>
            <person name="Nedelcu A.M."/>
            <person name="Niyogi K."/>
            <person name="Novoselov S.V."/>
            <person name="Paulsen I.T."/>
            <person name="Pazour G."/>
            <person name="Purton S."/>
            <person name="Ral J.P."/>
            <person name="Riano-Pachon D.M."/>
            <person name="Riekhof W."/>
            <person name="Rymarquis L."/>
            <person name="Schroda M."/>
            <person name="Stern D."/>
            <person name="Umen J."/>
            <person name="Willows R."/>
            <person name="Wilson N."/>
            <person name="Zimmer S.L."/>
            <person name="Allmer J."/>
            <person name="Balk J."/>
            <person name="Bisova K."/>
            <person name="Chen C.J."/>
            <person name="Elias M."/>
            <person name="Gendler K."/>
            <person name="Hauser C."/>
            <person name="Lamb M.R."/>
            <person name="Ledford H."/>
            <person name="Long J.C."/>
            <person name="Minagawa J."/>
            <person name="Page M.D."/>
            <person name="Pan J."/>
            <person name="Pootakham W."/>
            <person name="Roje S."/>
            <person name="Rose A."/>
            <person name="Stahlberg E."/>
            <person name="Terauchi A.M."/>
            <person name="Yang P."/>
            <person name="Ball S."/>
            <person name="Bowler C."/>
            <person name="Dieckmann C.L."/>
            <person name="Gladyshev V.N."/>
            <person name="Green P."/>
            <person name="Jorgensen R."/>
            <person name="Mayfield S."/>
            <person name="Mueller-Roeber B."/>
            <person name="Rajamani S."/>
            <person name="Sayre R.T."/>
            <person name="Brokstein P."/>
            <person name="Dubchak I."/>
            <person name="Goodstein D."/>
            <person name="Hornick L."/>
            <person name="Huang Y.W."/>
            <person name="Jhaveri J."/>
            <person name="Luo Y."/>
            <person name="Martinez D."/>
            <person name="Ngau W.C."/>
            <person name="Otillar B."/>
            <person name="Poliakov A."/>
            <person name="Porter A."/>
            <person name="Szajkowski L."/>
            <person name="Werner G."/>
            <person name="Zhou K."/>
            <person name="Grigoriev I.V."/>
            <person name="Rokhsar D.S."/>
            <person name="Grossman A.R."/>
        </authorList>
    </citation>
    <scope>NUCLEOTIDE SEQUENCE [LARGE SCALE GENOMIC DNA]</scope>
    <source>
        <strain evidence="3">CC-503</strain>
    </source>
</reference>
<protein>
    <submittedName>
        <fullName evidence="2">Uncharacterized protein</fullName>
    </submittedName>
</protein>
<dbReference type="RefSeq" id="XP_042915320.1">
    <property type="nucleotide sequence ID" value="XM_043071757.1"/>
</dbReference>
<feature type="compositionally biased region" description="Gly residues" evidence="1">
    <location>
        <begin position="103"/>
        <end position="114"/>
    </location>
</feature>
<evidence type="ECO:0000313" key="3">
    <source>
        <dbReference type="Proteomes" id="UP000006906"/>
    </source>
</evidence>
<dbReference type="Proteomes" id="UP000006906">
    <property type="component" value="Chromosome 16"/>
</dbReference>
<dbReference type="AlphaFoldDB" id="A0A2K3CSE0"/>
<name>A0A2K3CSE0_CHLRE</name>
<dbReference type="EMBL" id="CM008977">
    <property type="protein sequence ID" value="PNW71209.1"/>
    <property type="molecule type" value="Genomic_DNA"/>
</dbReference>
<dbReference type="Gramene" id="PNW71209">
    <property type="protein sequence ID" value="PNW71209"/>
    <property type="gene ID" value="CHLRE_16g693250v5"/>
</dbReference>
<dbReference type="ExpressionAtlas" id="A0A2K3CSE0">
    <property type="expression patterns" value="baseline and differential"/>
</dbReference>
<dbReference type="OrthoDB" id="88801at2759"/>
<feature type="compositionally biased region" description="Gly residues" evidence="1">
    <location>
        <begin position="1"/>
        <end position="10"/>
    </location>
</feature>
<accession>A0A2K3CSE0</accession>
<dbReference type="PANTHER" id="PTHR12393">
    <property type="entry name" value="SPHINGOMYELIN PHOSPHODIESTERASE RELATED"/>
    <property type="match status" value="1"/>
</dbReference>
<organism evidence="2 3">
    <name type="scientific">Chlamydomonas reinhardtii</name>
    <name type="common">Chlamydomonas smithii</name>
    <dbReference type="NCBI Taxonomy" id="3055"/>
    <lineage>
        <taxon>Eukaryota</taxon>
        <taxon>Viridiplantae</taxon>
        <taxon>Chlorophyta</taxon>
        <taxon>core chlorophytes</taxon>
        <taxon>Chlorophyceae</taxon>
        <taxon>CS clade</taxon>
        <taxon>Chlamydomonadales</taxon>
        <taxon>Chlamydomonadaceae</taxon>
        <taxon>Chlamydomonas</taxon>
    </lineage>
</organism>
<feature type="compositionally biased region" description="Acidic residues" evidence="1">
    <location>
        <begin position="504"/>
        <end position="518"/>
    </location>
</feature>
<dbReference type="GO" id="GO:0030149">
    <property type="term" value="P:sphingolipid catabolic process"/>
    <property type="evidence" value="ECO:0000318"/>
    <property type="project" value="GO_Central"/>
</dbReference>
<feature type="region of interest" description="Disordered" evidence="1">
    <location>
        <begin position="495"/>
        <end position="518"/>
    </location>
</feature>
<feature type="compositionally biased region" description="Low complexity" evidence="1">
    <location>
        <begin position="11"/>
        <end position="22"/>
    </location>
</feature>
<keyword evidence="3" id="KW-1185">Reference proteome</keyword>
<dbReference type="GeneID" id="66056833"/>
<proteinExistence type="predicted"/>